<dbReference type="PANTHER" id="PTHR43380">
    <property type="entry name" value="2-OXOISOVALERATE DEHYDROGENASE SUBUNIT ALPHA, MITOCHONDRIAL"/>
    <property type="match status" value="1"/>
</dbReference>
<gene>
    <name evidence="6" type="ORF">A2942_00065</name>
</gene>
<accession>A0A1G2DGZ7</accession>
<comment type="caution">
    <text evidence="6">The sequence shown here is derived from an EMBL/GenBank/DDBJ whole genome shotgun (WGS) entry which is preliminary data.</text>
</comment>
<dbReference type="GO" id="GO:0003863">
    <property type="term" value="F:branched-chain 2-oxo acid dehydrogenase activity"/>
    <property type="evidence" value="ECO:0007669"/>
    <property type="project" value="UniProtKB-EC"/>
</dbReference>
<proteinExistence type="inferred from homology"/>
<comment type="cofactor">
    <cofactor evidence="1 4">
        <name>thiamine diphosphate</name>
        <dbReference type="ChEBI" id="CHEBI:58937"/>
    </cofactor>
</comment>
<dbReference type="Proteomes" id="UP000178534">
    <property type="component" value="Unassembled WGS sequence"/>
</dbReference>
<dbReference type="InterPro" id="IPR029061">
    <property type="entry name" value="THDP-binding"/>
</dbReference>
<dbReference type="Pfam" id="PF00676">
    <property type="entry name" value="E1_dh"/>
    <property type="match status" value="1"/>
</dbReference>
<sequence length="359" mass="39371">MKYGFKIDHVGFLNAVGDPLCELPAFVNVPDKLVQMYRDMVMIRTLDQKAVNMFRVGQIGTYASTLGEEAVDVGVGSALIETPDNVFVPYYRNHGTLLTLGGPQSFLRTLLFWGGDERGNLLADPGALLSFAVPIGTQYPIAVGLAKGRRLLKKPGAVVVMGGDGSTSKGDFNTALNEAATKKLPVVFIVKNNQWAISMSPAEQTATRPLALRAAGFAMPSLVVDGNDAIAVCHATSLAIAHARSGKGPMMLEAETYRLADHTTVDNAKDYRDQNEVIHAWQHEPLLRLKKFLMERGHWSEKEESAWVEVAKETATEIQNAYLTFLPQGSSDMIDYLFEKVPDVTSYREQRALLIEKGV</sequence>
<comment type="catalytic activity">
    <reaction evidence="4">
        <text>N(6)-[(R)-lipoyl]-L-lysyl-[protein] + 3-methyl-2-oxobutanoate + H(+) = N(6)-[(R)-S(8)-2-methylpropanoyldihydrolipoyl]-L-lysyl-[protein] + CO2</text>
        <dbReference type="Rhea" id="RHEA:13457"/>
        <dbReference type="Rhea" id="RHEA-COMP:10474"/>
        <dbReference type="Rhea" id="RHEA-COMP:10497"/>
        <dbReference type="ChEBI" id="CHEBI:11851"/>
        <dbReference type="ChEBI" id="CHEBI:15378"/>
        <dbReference type="ChEBI" id="CHEBI:16526"/>
        <dbReference type="ChEBI" id="CHEBI:83099"/>
        <dbReference type="ChEBI" id="CHEBI:83142"/>
        <dbReference type="EC" id="1.2.4.4"/>
    </reaction>
</comment>
<comment type="function">
    <text evidence="4">The branched-chain alpha-keto dehydrogenase complex catalyzes the overall conversion of alpha-keto acids to acyl-CoA and CO(2). It contains multiple copies of three enzymatic components: branched-chain alpha-keto acid decarboxylase (E1), lipoamide acyltransferase (E2) and lipoamide dehydrogenase (E3).</text>
</comment>
<dbReference type="Gene3D" id="3.40.50.970">
    <property type="match status" value="1"/>
</dbReference>
<evidence type="ECO:0000256" key="3">
    <source>
        <dbReference type="ARBA" id="ARBA00023052"/>
    </source>
</evidence>
<keyword evidence="2 4" id="KW-0560">Oxidoreductase</keyword>
<organism evidence="6 7">
    <name type="scientific">Candidatus Lloydbacteria bacterium RIFCSPLOWO2_01_FULL_50_20</name>
    <dbReference type="NCBI Taxonomy" id="1798665"/>
    <lineage>
        <taxon>Bacteria</taxon>
        <taxon>Candidatus Lloydiibacteriota</taxon>
    </lineage>
</organism>
<dbReference type="EC" id="1.2.4.4" evidence="4"/>
<dbReference type="InterPro" id="IPR050771">
    <property type="entry name" value="Alpha-ketoacid_DH_E1_comp"/>
</dbReference>
<dbReference type="GO" id="GO:0009083">
    <property type="term" value="P:branched-chain amino acid catabolic process"/>
    <property type="evidence" value="ECO:0007669"/>
    <property type="project" value="TreeGrafter"/>
</dbReference>
<dbReference type="AlphaFoldDB" id="A0A1G2DGZ7"/>
<evidence type="ECO:0000259" key="5">
    <source>
        <dbReference type="Pfam" id="PF00676"/>
    </source>
</evidence>
<evidence type="ECO:0000256" key="2">
    <source>
        <dbReference type="ARBA" id="ARBA00023002"/>
    </source>
</evidence>
<reference evidence="6 7" key="1">
    <citation type="journal article" date="2016" name="Nat. Commun.">
        <title>Thousands of microbial genomes shed light on interconnected biogeochemical processes in an aquifer system.</title>
        <authorList>
            <person name="Anantharaman K."/>
            <person name="Brown C.T."/>
            <person name="Hug L.A."/>
            <person name="Sharon I."/>
            <person name="Castelle C.J."/>
            <person name="Probst A.J."/>
            <person name="Thomas B.C."/>
            <person name="Singh A."/>
            <person name="Wilkins M.J."/>
            <person name="Karaoz U."/>
            <person name="Brodie E.L."/>
            <person name="Williams K.H."/>
            <person name="Hubbard S.S."/>
            <person name="Banfield J.F."/>
        </authorList>
    </citation>
    <scope>NUCLEOTIDE SEQUENCE [LARGE SCALE GENOMIC DNA]</scope>
</reference>
<comment type="similarity">
    <text evidence="4">Belongs to the BCKDHA family.</text>
</comment>
<dbReference type="CDD" id="cd02000">
    <property type="entry name" value="TPP_E1_PDC_ADC_BCADC"/>
    <property type="match status" value="1"/>
</dbReference>
<dbReference type="STRING" id="1798665.A2942_00065"/>
<keyword evidence="3 4" id="KW-0786">Thiamine pyrophosphate</keyword>
<dbReference type="SUPFAM" id="SSF52518">
    <property type="entry name" value="Thiamin diphosphate-binding fold (THDP-binding)"/>
    <property type="match status" value="1"/>
</dbReference>
<dbReference type="EMBL" id="MHLP01000028">
    <property type="protein sequence ID" value="OGZ12058.1"/>
    <property type="molecule type" value="Genomic_DNA"/>
</dbReference>
<feature type="domain" description="Dehydrogenase E1 component" evidence="5">
    <location>
        <begin position="38"/>
        <end position="317"/>
    </location>
</feature>
<evidence type="ECO:0000256" key="4">
    <source>
        <dbReference type="RuleBase" id="RU365014"/>
    </source>
</evidence>
<evidence type="ECO:0000313" key="7">
    <source>
        <dbReference type="Proteomes" id="UP000178534"/>
    </source>
</evidence>
<evidence type="ECO:0000256" key="1">
    <source>
        <dbReference type="ARBA" id="ARBA00001964"/>
    </source>
</evidence>
<evidence type="ECO:0000313" key="6">
    <source>
        <dbReference type="EMBL" id="OGZ12058.1"/>
    </source>
</evidence>
<dbReference type="PANTHER" id="PTHR43380:SF1">
    <property type="entry name" value="2-OXOISOVALERATE DEHYDROGENASE SUBUNIT ALPHA, MITOCHONDRIAL"/>
    <property type="match status" value="1"/>
</dbReference>
<name>A0A1G2DGZ7_9BACT</name>
<protein>
    <recommendedName>
        <fullName evidence="4">2-oxoisovalerate dehydrogenase subunit alpha</fullName>
        <ecNumber evidence="4">1.2.4.4</ecNumber>
    </recommendedName>
    <alternativeName>
        <fullName evidence="4">Branched-chain alpha-keto acid dehydrogenase E1 component alpha chain</fullName>
    </alternativeName>
</protein>
<dbReference type="InterPro" id="IPR001017">
    <property type="entry name" value="DH_E1"/>
</dbReference>